<dbReference type="EMBL" id="MZ556196">
    <property type="protein sequence ID" value="UBJ25937.1"/>
    <property type="molecule type" value="Genomic_DNA"/>
</dbReference>
<feature type="region of interest" description="Disordered" evidence="1">
    <location>
        <begin position="71"/>
        <end position="114"/>
    </location>
</feature>
<feature type="region of interest" description="Disordered" evidence="1">
    <location>
        <begin position="1"/>
        <end position="34"/>
    </location>
</feature>
<name>A0A8K1M594_9VIRU</name>
<evidence type="ECO:0000313" key="2">
    <source>
        <dbReference type="EMBL" id="UBJ25937.1"/>
    </source>
</evidence>
<feature type="compositionally biased region" description="Acidic residues" evidence="1">
    <location>
        <begin position="20"/>
        <end position="34"/>
    </location>
</feature>
<feature type="compositionally biased region" description="Polar residues" evidence="1">
    <location>
        <begin position="86"/>
        <end position="100"/>
    </location>
</feature>
<proteinExistence type="predicted"/>
<organism evidence="2">
    <name type="scientific">Red panda feces-associated crucivirus</name>
    <dbReference type="NCBI Taxonomy" id="2864022"/>
    <lineage>
        <taxon>Viruses</taxon>
        <taxon>Cruciviruses</taxon>
    </lineage>
</organism>
<evidence type="ECO:0000256" key="1">
    <source>
        <dbReference type="SAM" id="MobiDB-lite"/>
    </source>
</evidence>
<protein>
    <submittedName>
        <fullName evidence="2">Uncharacterized protein</fullName>
    </submittedName>
</protein>
<reference evidence="2" key="1">
    <citation type="submission" date="2021-07" db="EMBL/GenBank/DDBJ databases">
        <title>Communication and adaptive evolution of viruses within giant pandas and their associated organisms in a local ecological environment.</title>
        <authorList>
            <person name="Zhao M."/>
            <person name="Liu S."/>
            <person name="Zhang W."/>
        </authorList>
    </citation>
    <scope>NUCLEOTIDE SEQUENCE</scope>
    <source>
        <strain evidence="2">Rpf280cru-12</strain>
    </source>
</reference>
<feature type="compositionally biased region" description="Basic residues" evidence="1">
    <location>
        <begin position="103"/>
        <end position="114"/>
    </location>
</feature>
<sequence length="114" mass="12604">MSKPLDLAASATTLPIDLPSESEEDTEMSEDPSEAEVEAIIAKTVRSWLDEHGAQLFALEYSKKAVREARKSIQSTHQSASKKRLFSQSTTDPESATGQTPIKRARFRPKLVSE</sequence>
<accession>A0A8K1M594</accession>